<sequence>MDFEACNADRSATPEQAAYSSTKVGVHMVAISCLRVLQVVHSAYNNLTSRESMKGLEIIEMGVLHFDTFNALPEDDMSDISVISRSEVDSYCTYPDNFIPCKKCKKKKQGSPPCWKCWLSSLQRQRENDEKNPQEPVTQRTHSVLSSSISTEQQDEDYELGSTSFGGSAIGVQSWLAQLDEADTCADVQWSDDQAFASTHNIRVHINSGCPYSASYSSGSWNDEVSKWTPRTCDGRYTDDHRSQSSADPLFTDSDKTPCSSDYDFLEAAWHNDYVMIPRAELFRLWASQNTFDGDSDTMEIEPSIGDVWYITNRWLIVEIRRVADTPRRWLALIINWISRAHSRMRIMLGITTSSDQQQEDEDVQSEEWWDEP</sequence>
<organism evidence="2 3">
    <name type="scientific">Xylaria flabelliformis</name>
    <dbReference type="NCBI Taxonomy" id="2512241"/>
    <lineage>
        <taxon>Eukaryota</taxon>
        <taxon>Fungi</taxon>
        <taxon>Dikarya</taxon>
        <taxon>Ascomycota</taxon>
        <taxon>Pezizomycotina</taxon>
        <taxon>Sordariomycetes</taxon>
        <taxon>Xylariomycetidae</taxon>
        <taxon>Xylariales</taxon>
        <taxon>Xylariaceae</taxon>
        <taxon>Xylaria</taxon>
    </lineage>
</organism>
<evidence type="ECO:0000313" key="3">
    <source>
        <dbReference type="Proteomes" id="UP000319160"/>
    </source>
</evidence>
<proteinExistence type="predicted"/>
<feature type="compositionally biased region" description="Acidic residues" evidence="1">
    <location>
        <begin position="358"/>
        <end position="373"/>
    </location>
</feature>
<feature type="region of interest" description="Disordered" evidence="1">
    <location>
        <begin position="126"/>
        <end position="153"/>
    </location>
</feature>
<evidence type="ECO:0000313" key="2">
    <source>
        <dbReference type="EMBL" id="TRX99016.1"/>
    </source>
</evidence>
<feature type="region of interest" description="Disordered" evidence="1">
    <location>
        <begin position="352"/>
        <end position="373"/>
    </location>
</feature>
<gene>
    <name evidence="2" type="ORF">FHL15_000358</name>
</gene>
<dbReference type="OrthoDB" id="4755641at2759"/>
<reference evidence="3" key="1">
    <citation type="submission" date="2019-06" db="EMBL/GenBank/DDBJ databases">
        <title>Draft genome sequence of the griseofulvin-producing fungus Xylaria cubensis strain G536.</title>
        <authorList>
            <person name="Mead M.E."/>
            <person name="Raja H.A."/>
            <person name="Steenwyk J.L."/>
            <person name="Knowles S.L."/>
            <person name="Oberlies N.H."/>
            <person name="Rokas A."/>
        </authorList>
    </citation>
    <scope>NUCLEOTIDE SEQUENCE [LARGE SCALE GENOMIC DNA]</scope>
    <source>
        <strain evidence="3">G536</strain>
    </source>
</reference>
<evidence type="ECO:0000256" key="1">
    <source>
        <dbReference type="SAM" id="MobiDB-lite"/>
    </source>
</evidence>
<accession>A0A553IFN2</accession>
<dbReference type="AlphaFoldDB" id="A0A553IFN2"/>
<dbReference type="Proteomes" id="UP000319160">
    <property type="component" value="Unassembled WGS sequence"/>
</dbReference>
<feature type="compositionally biased region" description="Polar residues" evidence="1">
    <location>
        <begin position="135"/>
        <end position="152"/>
    </location>
</feature>
<comment type="caution">
    <text evidence="2">The sequence shown here is derived from an EMBL/GenBank/DDBJ whole genome shotgun (WGS) entry which is preliminary data.</text>
</comment>
<name>A0A553IFN2_9PEZI</name>
<protein>
    <submittedName>
        <fullName evidence="2">Uncharacterized protein</fullName>
    </submittedName>
</protein>
<keyword evidence="3" id="KW-1185">Reference proteome</keyword>
<dbReference type="EMBL" id="VFLP01000001">
    <property type="protein sequence ID" value="TRX99016.1"/>
    <property type="molecule type" value="Genomic_DNA"/>
</dbReference>